<evidence type="ECO:0000313" key="11">
    <source>
        <dbReference type="EMBL" id="PHJ23534.1"/>
    </source>
</evidence>
<dbReference type="SMART" id="SM00962">
    <property type="entry name" value="SRP54"/>
    <property type="match status" value="1"/>
</dbReference>
<dbReference type="GO" id="GO:0005047">
    <property type="term" value="F:signal recognition particle binding"/>
    <property type="evidence" value="ECO:0007669"/>
    <property type="project" value="InterPro"/>
</dbReference>
<dbReference type="GO" id="GO:0005785">
    <property type="term" value="C:signal recognition particle receptor complex"/>
    <property type="evidence" value="ECO:0007669"/>
    <property type="project" value="InterPro"/>
</dbReference>
<dbReference type="Gene3D" id="3.30.450.60">
    <property type="match status" value="1"/>
</dbReference>
<dbReference type="GO" id="GO:0005525">
    <property type="term" value="F:GTP binding"/>
    <property type="evidence" value="ECO:0007669"/>
    <property type="project" value="UniProtKB-KW"/>
</dbReference>
<dbReference type="Pfam" id="PF04086">
    <property type="entry name" value="SRP-alpha_N"/>
    <property type="match status" value="1"/>
</dbReference>
<protein>
    <submittedName>
        <fullName evidence="11">Signal recognition particle receptor alpha subunit</fullName>
    </submittedName>
</protein>
<dbReference type="RefSeq" id="XP_067925209.1">
    <property type="nucleotide sequence ID" value="XM_068062814.1"/>
</dbReference>
<dbReference type="CDD" id="cd17876">
    <property type="entry name" value="SRalpha_C"/>
    <property type="match status" value="1"/>
</dbReference>
<keyword evidence="7 11" id="KW-0675">Receptor</keyword>
<dbReference type="InterPro" id="IPR007222">
    <property type="entry name" value="Sig_recog_particle_rcpt_asu_N"/>
</dbReference>
<evidence type="ECO:0000256" key="3">
    <source>
        <dbReference type="ARBA" id="ARBA00022741"/>
    </source>
</evidence>
<comment type="similarity">
    <text evidence="2">Belongs to the GTP-binding SRP family.</text>
</comment>
<feature type="region of interest" description="Disordered" evidence="8">
    <location>
        <begin position="214"/>
        <end position="248"/>
    </location>
</feature>
<dbReference type="InterPro" id="IPR042101">
    <property type="entry name" value="SRP54_N_sf"/>
</dbReference>
<feature type="compositionally biased region" description="Acidic residues" evidence="8">
    <location>
        <begin position="219"/>
        <end position="234"/>
    </location>
</feature>
<dbReference type="Proteomes" id="UP000221165">
    <property type="component" value="Unassembled WGS sequence"/>
</dbReference>
<keyword evidence="3" id="KW-0547">Nucleotide-binding</keyword>
<dbReference type="SUPFAM" id="SSF52540">
    <property type="entry name" value="P-loop containing nucleoside triphosphate hydrolases"/>
    <property type="match status" value="1"/>
</dbReference>
<dbReference type="VEuPathDB" id="ToxoDB:CSUI_002614"/>
<dbReference type="GO" id="GO:0003924">
    <property type="term" value="F:GTPase activity"/>
    <property type="evidence" value="ECO:0007669"/>
    <property type="project" value="InterPro"/>
</dbReference>
<feature type="chain" id="PRO_5013287952" evidence="9">
    <location>
        <begin position="26"/>
        <end position="564"/>
    </location>
</feature>
<evidence type="ECO:0000313" key="12">
    <source>
        <dbReference type="Proteomes" id="UP000221165"/>
    </source>
</evidence>
<dbReference type="EMBL" id="MIGC01001084">
    <property type="protein sequence ID" value="PHJ23534.1"/>
    <property type="molecule type" value="Genomic_DNA"/>
</dbReference>
<keyword evidence="6" id="KW-0472">Membrane</keyword>
<reference evidence="11 12" key="1">
    <citation type="journal article" date="2017" name="Int. J. Parasitol.">
        <title>The genome of the protozoan parasite Cystoisospora suis and a reverse vaccinology approach to identify vaccine candidates.</title>
        <authorList>
            <person name="Palmieri N."/>
            <person name="Shrestha A."/>
            <person name="Ruttkowski B."/>
            <person name="Beck T."/>
            <person name="Vogl C."/>
            <person name="Tomley F."/>
            <person name="Blake D.P."/>
            <person name="Joachim A."/>
        </authorList>
    </citation>
    <scope>NUCLEOTIDE SEQUENCE [LARGE SCALE GENOMIC DNA]</scope>
    <source>
        <strain evidence="11 12">Wien I</strain>
    </source>
</reference>
<dbReference type="InterPro" id="IPR036225">
    <property type="entry name" value="SRP/SRP_N"/>
</dbReference>
<dbReference type="PANTHER" id="PTHR43134">
    <property type="entry name" value="SIGNAL RECOGNITION PARTICLE RECEPTOR SUBUNIT ALPHA"/>
    <property type="match status" value="1"/>
</dbReference>
<sequence>MIDAICAFTRGGVVLWSFCFANVQGCPLDCLVKDVLLEERSGSSSATLTPYTLQWKFLNNLEIIFVVIYRGIAQLAFLDALLDQTAQAFVKHMQGKKALDYVASPPDVPFDDIFVQLFSTLHQQQKERRTAGGGRGGGFKPKKKKKGTDGEDDEDEDAEDKGKKGGNSGAPRSTRAPREWDSQQRVTKKNMDALDFSKKTKSADDEFKMHMTERSTYGADEELEDSDNDDDDDFALNGGDDSGTGSATRAGGWFDRLTSKLQDFTGNKVLTDADIAETLPAFRSFLAGKNVAEEVIDLLLQSVQSQLKGTRTASFTSVKQTVRLAMRDAIVKILTPKKNVDVLRLALEAKAEGRVFSIVFLGVNGVGKSTNLAKVAYYLKHKGNLDVLIAACDTFRAGAVEQLRTHSRCLGVPVFERGYGKDAAAIAREALATARQQGRDVVLIDTAGRMQDNEPLMRALAKLVAINDPDLILFVGEALVGNDAVDQLKKFNQALIDLTATSGRRPRTVDGIILTKFDTVDDKVGAALSMVYITGQPVVFVGTGQKYPNLKKLNPNTVVNALLD</sequence>
<evidence type="ECO:0000256" key="4">
    <source>
        <dbReference type="ARBA" id="ARBA00022824"/>
    </source>
</evidence>
<dbReference type="PANTHER" id="PTHR43134:SF1">
    <property type="entry name" value="SIGNAL RECOGNITION PARTICLE RECEPTOR SUBUNIT ALPHA"/>
    <property type="match status" value="1"/>
</dbReference>
<evidence type="ECO:0000256" key="2">
    <source>
        <dbReference type="ARBA" id="ARBA00008531"/>
    </source>
</evidence>
<evidence type="ECO:0000256" key="5">
    <source>
        <dbReference type="ARBA" id="ARBA00023134"/>
    </source>
</evidence>
<dbReference type="OrthoDB" id="1727884at2759"/>
<evidence type="ECO:0000256" key="6">
    <source>
        <dbReference type="ARBA" id="ARBA00023136"/>
    </source>
</evidence>
<dbReference type="InterPro" id="IPR027417">
    <property type="entry name" value="P-loop_NTPase"/>
</dbReference>
<comment type="subcellular location">
    <subcellularLocation>
        <location evidence="1">Endoplasmic reticulum membrane</location>
        <topology evidence="1">Peripheral membrane protein</topology>
        <orientation evidence="1">Cytoplasmic side</orientation>
    </subcellularLocation>
</comment>
<feature type="compositionally biased region" description="Acidic residues" evidence="8">
    <location>
        <begin position="150"/>
        <end position="159"/>
    </location>
</feature>
<evidence type="ECO:0000259" key="10">
    <source>
        <dbReference type="PROSITE" id="PS00300"/>
    </source>
</evidence>
<dbReference type="InterPro" id="IPR011012">
    <property type="entry name" value="Longin-like_dom_sf"/>
</dbReference>
<dbReference type="InterPro" id="IPR000897">
    <property type="entry name" value="SRP54_GTPase_dom"/>
</dbReference>
<keyword evidence="4" id="KW-0256">Endoplasmic reticulum</keyword>
<dbReference type="CDD" id="cd14826">
    <property type="entry name" value="SR_alpha_SRX"/>
    <property type="match status" value="1"/>
</dbReference>
<feature type="region of interest" description="Disordered" evidence="8">
    <location>
        <begin position="125"/>
        <end position="198"/>
    </location>
</feature>
<dbReference type="InterPro" id="IPR013822">
    <property type="entry name" value="Signal_recog_particl_SRP54_hlx"/>
</dbReference>
<dbReference type="GO" id="GO:0006886">
    <property type="term" value="P:intracellular protein transport"/>
    <property type="evidence" value="ECO:0007669"/>
    <property type="project" value="InterPro"/>
</dbReference>
<dbReference type="SMART" id="SM00382">
    <property type="entry name" value="AAA"/>
    <property type="match status" value="1"/>
</dbReference>
<evidence type="ECO:0000256" key="7">
    <source>
        <dbReference type="ARBA" id="ARBA00023170"/>
    </source>
</evidence>
<comment type="caution">
    <text evidence="11">The sequence shown here is derived from an EMBL/GenBank/DDBJ whole genome shotgun (WGS) entry which is preliminary data.</text>
</comment>
<dbReference type="PROSITE" id="PS00300">
    <property type="entry name" value="SRP54"/>
    <property type="match status" value="1"/>
</dbReference>
<dbReference type="SUPFAM" id="SSF64356">
    <property type="entry name" value="SNARE-like"/>
    <property type="match status" value="1"/>
</dbReference>
<dbReference type="Gene3D" id="1.20.120.140">
    <property type="entry name" value="Signal recognition particle SRP54, nucleotide-binding domain"/>
    <property type="match status" value="1"/>
</dbReference>
<dbReference type="FunFam" id="3.40.50.300:FF:000188">
    <property type="entry name" value="signal recognition particle receptor subunit alpha"/>
    <property type="match status" value="1"/>
</dbReference>
<organism evidence="11 12">
    <name type="scientific">Cystoisospora suis</name>
    <dbReference type="NCBI Taxonomy" id="483139"/>
    <lineage>
        <taxon>Eukaryota</taxon>
        <taxon>Sar</taxon>
        <taxon>Alveolata</taxon>
        <taxon>Apicomplexa</taxon>
        <taxon>Conoidasida</taxon>
        <taxon>Coccidia</taxon>
        <taxon>Eucoccidiorida</taxon>
        <taxon>Eimeriorina</taxon>
        <taxon>Sarcocystidae</taxon>
        <taxon>Cystoisospora</taxon>
    </lineage>
</organism>
<accession>A0A2C6L8C4</accession>
<keyword evidence="9" id="KW-0732">Signal</keyword>
<evidence type="ECO:0000256" key="9">
    <source>
        <dbReference type="SAM" id="SignalP"/>
    </source>
</evidence>
<dbReference type="AlphaFoldDB" id="A0A2C6L8C4"/>
<feature type="domain" description="SRP54-type proteins GTP-binding" evidence="10">
    <location>
        <begin position="537"/>
        <end position="550"/>
    </location>
</feature>
<evidence type="ECO:0000256" key="8">
    <source>
        <dbReference type="SAM" id="MobiDB-lite"/>
    </source>
</evidence>
<feature type="compositionally biased region" description="Basic and acidic residues" evidence="8">
    <location>
        <begin position="189"/>
        <end position="198"/>
    </location>
</feature>
<dbReference type="SMART" id="SM00963">
    <property type="entry name" value="SRP54_N"/>
    <property type="match status" value="1"/>
</dbReference>
<name>A0A2C6L8C4_9APIC</name>
<keyword evidence="5" id="KW-0342">GTP-binding</keyword>
<dbReference type="InterPro" id="IPR003593">
    <property type="entry name" value="AAA+_ATPase"/>
</dbReference>
<dbReference type="SUPFAM" id="SSF47364">
    <property type="entry name" value="Domain of the SRP/SRP receptor G-proteins"/>
    <property type="match status" value="1"/>
</dbReference>
<dbReference type="Gene3D" id="3.40.50.300">
    <property type="entry name" value="P-loop containing nucleotide triphosphate hydrolases"/>
    <property type="match status" value="1"/>
</dbReference>
<dbReference type="Pfam" id="PF00448">
    <property type="entry name" value="SRP54"/>
    <property type="match status" value="1"/>
</dbReference>
<dbReference type="GeneID" id="94426025"/>
<proteinExistence type="inferred from homology"/>
<evidence type="ECO:0000256" key="1">
    <source>
        <dbReference type="ARBA" id="ARBA00004397"/>
    </source>
</evidence>
<feature type="signal peptide" evidence="9">
    <location>
        <begin position="1"/>
        <end position="25"/>
    </location>
</feature>
<gene>
    <name evidence="11" type="ORF">CSUI_002614</name>
</gene>
<dbReference type="GO" id="GO:0006614">
    <property type="term" value="P:SRP-dependent cotranslational protein targeting to membrane"/>
    <property type="evidence" value="ECO:0007669"/>
    <property type="project" value="InterPro"/>
</dbReference>
<keyword evidence="12" id="KW-1185">Reference proteome</keyword>